<dbReference type="EC" id="1.2.1.84" evidence="4"/>
<feature type="transmembrane region" description="Helical" evidence="4">
    <location>
        <begin position="500"/>
        <end position="520"/>
    </location>
</feature>
<accession>A0A1B6D6G9</accession>
<keyword evidence="4" id="KW-0521">NADP</keyword>
<protein>
    <recommendedName>
        <fullName evidence="4">Fatty acyl-CoA reductase</fullName>
        <ecNumber evidence="4">1.2.1.84</ecNumber>
    </recommendedName>
</protein>
<keyword evidence="2 4" id="KW-0444">Lipid biosynthesis</keyword>
<keyword evidence="4" id="KW-0812">Transmembrane</keyword>
<dbReference type="PANTHER" id="PTHR11011">
    <property type="entry name" value="MALE STERILITY PROTEIN 2-RELATED"/>
    <property type="match status" value="1"/>
</dbReference>
<dbReference type="InterPro" id="IPR013120">
    <property type="entry name" value="FAR_NAD-bd"/>
</dbReference>
<evidence type="ECO:0000259" key="6">
    <source>
        <dbReference type="Pfam" id="PF07993"/>
    </source>
</evidence>
<evidence type="ECO:0000256" key="3">
    <source>
        <dbReference type="ARBA" id="ARBA00023098"/>
    </source>
</evidence>
<dbReference type="InterPro" id="IPR036291">
    <property type="entry name" value="NAD(P)-bd_dom_sf"/>
</dbReference>
<feature type="domain" description="Thioester reductase (TE)" evidence="6">
    <location>
        <begin position="37"/>
        <end position="306"/>
    </location>
</feature>
<dbReference type="InterPro" id="IPR033640">
    <property type="entry name" value="FAR_C"/>
</dbReference>
<proteinExistence type="inferred from homology"/>
<dbReference type="Pfam" id="PF07993">
    <property type="entry name" value="NAD_binding_4"/>
    <property type="match status" value="1"/>
</dbReference>
<evidence type="ECO:0000256" key="4">
    <source>
        <dbReference type="RuleBase" id="RU363097"/>
    </source>
</evidence>
<dbReference type="Gene3D" id="3.40.50.720">
    <property type="entry name" value="NAD(P)-binding Rossmann-like Domain"/>
    <property type="match status" value="1"/>
</dbReference>
<dbReference type="GO" id="GO:0005777">
    <property type="term" value="C:peroxisome"/>
    <property type="evidence" value="ECO:0007669"/>
    <property type="project" value="TreeGrafter"/>
</dbReference>
<reference evidence="7" key="1">
    <citation type="submission" date="2015-12" db="EMBL/GenBank/DDBJ databases">
        <title>De novo transcriptome assembly of four potential Pierce s Disease insect vectors from Arizona vineyards.</title>
        <authorList>
            <person name="Tassone E.E."/>
        </authorList>
    </citation>
    <scope>NUCLEOTIDE SEQUENCE</scope>
</reference>
<sequence>MSRIEGADISIQDFLHEHFENTNSELQEVFANSNILLTGVSGFLGSIILEKLLRSCSEISNIFVLMRSKNGKTPVFRFKEICQSRLFERVRMENPSNFTKVTVMSYEPSKEELGLKPLDLAKIRSSVSIVIHAGITQRPDISLKDAIFTNINTTQNLLHIVKQIPTLEAFVQVSTVLCHHEEKMVEEKFYNPPLPGHILLSMVKDLPNYVFEKIAPFILCDYPTPSMLTQIVSEDILRREGRELPVALIRVPFLIASYKNPLSGWSHNIGPMRVATEAMIGYLRVFLCDPNCLVELVPVDMAANLIVSVAADLAKIRQDWVNKEIEHISSFDGKTPIYNIVSSTQRQITWGEYLLNSLEQANKVPFANMVWHPELFLTESIIIYTVLNIICQELPAFIFDAVLSILGRQANYHKKIKYLNLMCKSLSLYTLRQQRYRDNNTRALWERMSAADQNIFNFDLSVIDWNEYFYTQCRGIRVYTLGDSLDSVPFSKQTRKKYKILHYLIQLIMILIFITFILLITM</sequence>
<dbReference type="AlphaFoldDB" id="A0A1B6D6G9"/>
<dbReference type="PANTHER" id="PTHR11011:SF60">
    <property type="entry name" value="FATTY ACYL-COA REDUCTASE-RELATED"/>
    <property type="match status" value="1"/>
</dbReference>
<keyword evidence="3 4" id="KW-0443">Lipid metabolism</keyword>
<evidence type="ECO:0000256" key="1">
    <source>
        <dbReference type="ARBA" id="ARBA00005928"/>
    </source>
</evidence>
<dbReference type="SUPFAM" id="SSF51735">
    <property type="entry name" value="NAD(P)-binding Rossmann-fold domains"/>
    <property type="match status" value="1"/>
</dbReference>
<keyword evidence="4" id="KW-1133">Transmembrane helix</keyword>
<dbReference type="EMBL" id="GEDC01016019">
    <property type="protein sequence ID" value="JAS21279.1"/>
    <property type="molecule type" value="Transcribed_RNA"/>
</dbReference>
<dbReference type="GO" id="GO:0102965">
    <property type="term" value="F:alcohol-forming long-chain fatty acyl-CoA reductase activity"/>
    <property type="evidence" value="ECO:0007669"/>
    <property type="project" value="UniProtKB-EC"/>
</dbReference>
<comment type="similarity">
    <text evidence="1 4">Belongs to the fatty acyl-CoA reductase family.</text>
</comment>
<dbReference type="Pfam" id="PF03015">
    <property type="entry name" value="Sterile"/>
    <property type="match status" value="1"/>
</dbReference>
<feature type="domain" description="Fatty acyl-CoA reductase C-terminal" evidence="5">
    <location>
        <begin position="392"/>
        <end position="481"/>
    </location>
</feature>
<evidence type="ECO:0000313" key="7">
    <source>
        <dbReference type="EMBL" id="JAS21279.1"/>
    </source>
</evidence>
<organism evidence="7">
    <name type="scientific">Clastoptera arizonana</name>
    <name type="common">Arizona spittle bug</name>
    <dbReference type="NCBI Taxonomy" id="38151"/>
    <lineage>
        <taxon>Eukaryota</taxon>
        <taxon>Metazoa</taxon>
        <taxon>Ecdysozoa</taxon>
        <taxon>Arthropoda</taxon>
        <taxon>Hexapoda</taxon>
        <taxon>Insecta</taxon>
        <taxon>Pterygota</taxon>
        <taxon>Neoptera</taxon>
        <taxon>Paraneoptera</taxon>
        <taxon>Hemiptera</taxon>
        <taxon>Auchenorrhyncha</taxon>
        <taxon>Cercopoidea</taxon>
        <taxon>Clastopteridae</taxon>
        <taxon>Clastoptera</taxon>
    </lineage>
</organism>
<dbReference type="GO" id="GO:0080019">
    <property type="term" value="F:alcohol-forming very long-chain fatty acyl-CoA reductase activity"/>
    <property type="evidence" value="ECO:0007669"/>
    <property type="project" value="InterPro"/>
</dbReference>
<name>A0A1B6D6G9_9HEMI</name>
<keyword evidence="4" id="KW-0560">Oxidoreductase</keyword>
<keyword evidence="4" id="KW-0472">Membrane</keyword>
<dbReference type="InterPro" id="IPR026055">
    <property type="entry name" value="FAR"/>
</dbReference>
<dbReference type="GO" id="GO:0035336">
    <property type="term" value="P:long-chain fatty-acyl-CoA metabolic process"/>
    <property type="evidence" value="ECO:0007669"/>
    <property type="project" value="TreeGrafter"/>
</dbReference>
<comment type="function">
    <text evidence="4">Catalyzes the reduction of fatty acyl-CoA to fatty alcohols.</text>
</comment>
<comment type="catalytic activity">
    <reaction evidence="4">
        <text>a long-chain fatty acyl-CoA + 2 NADPH + 2 H(+) = a long-chain primary fatty alcohol + 2 NADP(+) + CoA</text>
        <dbReference type="Rhea" id="RHEA:52716"/>
        <dbReference type="ChEBI" id="CHEBI:15378"/>
        <dbReference type="ChEBI" id="CHEBI:57287"/>
        <dbReference type="ChEBI" id="CHEBI:57783"/>
        <dbReference type="ChEBI" id="CHEBI:58349"/>
        <dbReference type="ChEBI" id="CHEBI:77396"/>
        <dbReference type="ChEBI" id="CHEBI:83139"/>
        <dbReference type="EC" id="1.2.1.84"/>
    </reaction>
</comment>
<evidence type="ECO:0000259" key="5">
    <source>
        <dbReference type="Pfam" id="PF03015"/>
    </source>
</evidence>
<gene>
    <name evidence="7" type="ORF">g.21449</name>
</gene>
<dbReference type="CDD" id="cd09071">
    <property type="entry name" value="FAR_C"/>
    <property type="match status" value="1"/>
</dbReference>
<evidence type="ECO:0000256" key="2">
    <source>
        <dbReference type="ARBA" id="ARBA00022516"/>
    </source>
</evidence>
<feature type="transmembrane region" description="Helical" evidence="4">
    <location>
        <begin position="381"/>
        <end position="407"/>
    </location>
</feature>